<dbReference type="InterPro" id="IPR044135">
    <property type="entry name" value="Met-tRNA-FMT_C"/>
</dbReference>
<accession>A0A5S4ZWW6</accession>
<keyword evidence="9" id="KW-1185">Reference proteome</keyword>
<gene>
    <name evidence="5" type="primary">fmt</name>
    <name evidence="8" type="ORF">LX24_00566</name>
</gene>
<dbReference type="PANTHER" id="PTHR11138:SF5">
    <property type="entry name" value="METHIONYL-TRNA FORMYLTRANSFERASE, MITOCHONDRIAL"/>
    <property type="match status" value="1"/>
</dbReference>
<dbReference type="SUPFAM" id="SSF50486">
    <property type="entry name" value="FMT C-terminal domain-like"/>
    <property type="match status" value="1"/>
</dbReference>
<dbReference type="FunFam" id="3.40.50.12230:FF:000001">
    <property type="entry name" value="Methionyl-tRNA formyltransferase"/>
    <property type="match status" value="1"/>
</dbReference>
<feature type="domain" description="Formyl transferase N-terminal" evidence="6">
    <location>
        <begin position="1"/>
        <end position="180"/>
    </location>
</feature>
<comment type="catalytic activity">
    <reaction evidence="5">
        <text>L-methionyl-tRNA(fMet) + (6R)-10-formyltetrahydrofolate = N-formyl-L-methionyl-tRNA(fMet) + (6S)-5,6,7,8-tetrahydrofolate + H(+)</text>
        <dbReference type="Rhea" id="RHEA:24380"/>
        <dbReference type="Rhea" id="RHEA-COMP:9952"/>
        <dbReference type="Rhea" id="RHEA-COMP:9953"/>
        <dbReference type="ChEBI" id="CHEBI:15378"/>
        <dbReference type="ChEBI" id="CHEBI:57453"/>
        <dbReference type="ChEBI" id="CHEBI:78530"/>
        <dbReference type="ChEBI" id="CHEBI:78844"/>
        <dbReference type="ChEBI" id="CHEBI:195366"/>
        <dbReference type="EC" id="2.1.2.9"/>
    </reaction>
</comment>
<dbReference type="EC" id="2.1.2.9" evidence="2 5"/>
<dbReference type="InterPro" id="IPR005793">
    <property type="entry name" value="Formyl_trans_C"/>
</dbReference>
<comment type="function">
    <text evidence="5">Attaches a formyl group to the free amino group of methionyl-tRNA(fMet). The formyl group appears to play a dual role in the initiator identity of N-formylmethionyl-tRNA by promoting its recognition by IF2 and preventing the misappropriation of this tRNA by the elongation apparatus.</text>
</comment>
<keyword evidence="4 5" id="KW-0648">Protein biosynthesis</keyword>
<dbReference type="RefSeq" id="WP_166510614.1">
    <property type="nucleotide sequence ID" value="NZ_VNHM01000002.1"/>
</dbReference>
<dbReference type="InterPro" id="IPR011034">
    <property type="entry name" value="Formyl_transferase-like_C_sf"/>
</dbReference>
<comment type="similarity">
    <text evidence="1 5">Belongs to the Fmt family.</text>
</comment>
<evidence type="ECO:0000256" key="5">
    <source>
        <dbReference type="HAMAP-Rule" id="MF_00182"/>
    </source>
</evidence>
<name>A0A5S4ZWW6_9FIRM</name>
<evidence type="ECO:0000256" key="3">
    <source>
        <dbReference type="ARBA" id="ARBA00022679"/>
    </source>
</evidence>
<sequence>MRIVFMGTPDFAVPSLQALVQYNHEVVAVVTQPDKPGGRGKKLRPSPVKNAALAAGLTVYQPLKVREPAFVKVLQDLIPDIIVVAAFGQILPAEILYLPPHGCINVHASLLPAYRGAAPIHRAVINGEQQTGVTIMQMDTGLDTGAMLLQDRVPIGPDDTVGLVHDRLAELGAKLVIEALELIESGRAQHVPQDDSRSSYASMLTRSDEIIHWEKDAVAIKNQVRGLNPWPGACTSLGDKLIKIWRVSVVRDYPAGDVEPGRLLAAGGNRGILVQTGGGVLSIDELQLQGKKRMSAADFLRGHPLDVSSKLGEGQANGDEGRA</sequence>
<dbReference type="Pfam" id="PF02911">
    <property type="entry name" value="Formyl_trans_C"/>
    <property type="match status" value="1"/>
</dbReference>
<dbReference type="NCBIfam" id="TIGR00460">
    <property type="entry name" value="fmt"/>
    <property type="match status" value="1"/>
</dbReference>
<dbReference type="Gene3D" id="3.40.50.12230">
    <property type="match status" value="1"/>
</dbReference>
<evidence type="ECO:0000313" key="8">
    <source>
        <dbReference type="EMBL" id="TYO97372.1"/>
    </source>
</evidence>
<evidence type="ECO:0000256" key="2">
    <source>
        <dbReference type="ARBA" id="ARBA00012261"/>
    </source>
</evidence>
<evidence type="ECO:0000313" key="9">
    <source>
        <dbReference type="Proteomes" id="UP000323166"/>
    </source>
</evidence>
<protein>
    <recommendedName>
        <fullName evidence="2 5">Methionyl-tRNA formyltransferase</fullName>
        <ecNumber evidence="2 5">2.1.2.9</ecNumber>
    </recommendedName>
</protein>
<dbReference type="InterPro" id="IPR005794">
    <property type="entry name" value="Fmt"/>
</dbReference>
<dbReference type="CDD" id="cd08646">
    <property type="entry name" value="FMT_core_Met-tRNA-FMT_N"/>
    <property type="match status" value="1"/>
</dbReference>
<dbReference type="Proteomes" id="UP000323166">
    <property type="component" value="Unassembled WGS sequence"/>
</dbReference>
<dbReference type="EMBL" id="VNHM01000002">
    <property type="protein sequence ID" value="TYO97372.1"/>
    <property type="molecule type" value="Genomic_DNA"/>
</dbReference>
<dbReference type="InterPro" id="IPR036477">
    <property type="entry name" value="Formyl_transf_N_sf"/>
</dbReference>
<evidence type="ECO:0000259" key="7">
    <source>
        <dbReference type="Pfam" id="PF02911"/>
    </source>
</evidence>
<dbReference type="Pfam" id="PF00551">
    <property type="entry name" value="Formyl_trans_N"/>
    <property type="match status" value="1"/>
</dbReference>
<dbReference type="InterPro" id="IPR002376">
    <property type="entry name" value="Formyl_transf_N"/>
</dbReference>
<evidence type="ECO:0000256" key="4">
    <source>
        <dbReference type="ARBA" id="ARBA00022917"/>
    </source>
</evidence>
<dbReference type="AlphaFoldDB" id="A0A5S4ZWW6"/>
<feature type="domain" description="Formyl transferase C-terminal" evidence="7">
    <location>
        <begin position="204"/>
        <end position="303"/>
    </location>
</feature>
<dbReference type="InterPro" id="IPR041711">
    <property type="entry name" value="Met-tRNA-FMT_N"/>
</dbReference>
<dbReference type="PANTHER" id="PTHR11138">
    <property type="entry name" value="METHIONYL-TRNA FORMYLTRANSFERASE"/>
    <property type="match status" value="1"/>
</dbReference>
<proteinExistence type="inferred from homology"/>
<evidence type="ECO:0000256" key="1">
    <source>
        <dbReference type="ARBA" id="ARBA00010699"/>
    </source>
</evidence>
<feature type="binding site" evidence="5">
    <location>
        <begin position="109"/>
        <end position="112"/>
    </location>
    <ligand>
        <name>(6S)-5,6,7,8-tetrahydrofolate</name>
        <dbReference type="ChEBI" id="CHEBI:57453"/>
    </ligand>
</feature>
<comment type="caution">
    <text evidence="8">The sequence shown here is derived from an EMBL/GenBank/DDBJ whole genome shotgun (WGS) entry which is preliminary data.</text>
</comment>
<reference evidence="8 9" key="1">
    <citation type="submission" date="2019-07" db="EMBL/GenBank/DDBJ databases">
        <title>Genomic Encyclopedia of Type Strains, Phase I: the one thousand microbial genomes (KMG-I) project.</title>
        <authorList>
            <person name="Kyrpides N."/>
        </authorList>
    </citation>
    <scope>NUCLEOTIDE SEQUENCE [LARGE SCALE GENOMIC DNA]</scope>
    <source>
        <strain evidence="8 9">DSM 6562</strain>
    </source>
</reference>
<dbReference type="CDD" id="cd08704">
    <property type="entry name" value="Met_tRNA_FMT_C"/>
    <property type="match status" value="1"/>
</dbReference>
<keyword evidence="3 5" id="KW-0808">Transferase</keyword>
<dbReference type="GO" id="GO:0004479">
    <property type="term" value="F:methionyl-tRNA formyltransferase activity"/>
    <property type="evidence" value="ECO:0007669"/>
    <property type="project" value="UniProtKB-UniRule"/>
</dbReference>
<dbReference type="HAMAP" id="MF_00182">
    <property type="entry name" value="Formyl_trans"/>
    <property type="match status" value="1"/>
</dbReference>
<evidence type="ECO:0000259" key="6">
    <source>
        <dbReference type="Pfam" id="PF00551"/>
    </source>
</evidence>
<dbReference type="SUPFAM" id="SSF53328">
    <property type="entry name" value="Formyltransferase"/>
    <property type="match status" value="1"/>
</dbReference>
<organism evidence="8 9">
    <name type="scientific">Desulfallas thermosapovorans DSM 6562</name>
    <dbReference type="NCBI Taxonomy" id="1121431"/>
    <lineage>
        <taxon>Bacteria</taxon>
        <taxon>Bacillati</taxon>
        <taxon>Bacillota</taxon>
        <taxon>Clostridia</taxon>
        <taxon>Eubacteriales</taxon>
        <taxon>Desulfallaceae</taxon>
        <taxon>Desulfallas</taxon>
    </lineage>
</organism>
<dbReference type="GO" id="GO:0005829">
    <property type="term" value="C:cytosol"/>
    <property type="evidence" value="ECO:0007669"/>
    <property type="project" value="TreeGrafter"/>
</dbReference>